<evidence type="ECO:0000256" key="3">
    <source>
        <dbReference type="ARBA" id="ARBA00022763"/>
    </source>
</evidence>
<feature type="compositionally biased region" description="Polar residues" evidence="9">
    <location>
        <begin position="1320"/>
        <end position="1334"/>
    </location>
</feature>
<feature type="compositionally biased region" description="Basic and acidic residues" evidence="9">
    <location>
        <begin position="1442"/>
        <end position="1459"/>
    </location>
</feature>
<dbReference type="PANTHER" id="PTHR12663:SF0">
    <property type="entry name" value="PRECOCIOUS DISSOCIATION OF SISTERS 5, ISOFORM A"/>
    <property type="match status" value="1"/>
</dbReference>
<dbReference type="Gene3D" id="2.30.30.140">
    <property type="match status" value="1"/>
</dbReference>
<keyword evidence="11" id="KW-1185">Reference proteome</keyword>
<keyword evidence="8" id="KW-0175">Coiled coil</keyword>
<dbReference type="Proteomes" id="UP001279734">
    <property type="component" value="Unassembled WGS sequence"/>
</dbReference>
<keyword evidence="3" id="KW-0227">DNA damage</keyword>
<dbReference type="InterPro" id="IPR011989">
    <property type="entry name" value="ARM-like"/>
</dbReference>
<dbReference type="CDD" id="cd19953">
    <property type="entry name" value="PDS5"/>
    <property type="match status" value="1"/>
</dbReference>
<keyword evidence="5" id="KW-0234">DNA repair</keyword>
<dbReference type="GO" id="GO:0035825">
    <property type="term" value="P:homologous recombination"/>
    <property type="evidence" value="ECO:0007669"/>
    <property type="project" value="UniProtKB-ARBA"/>
</dbReference>
<feature type="region of interest" description="Disordered" evidence="9">
    <location>
        <begin position="1290"/>
        <end position="1344"/>
    </location>
</feature>
<evidence type="ECO:0000256" key="7">
    <source>
        <dbReference type="ARBA" id="ARBA00023306"/>
    </source>
</evidence>
<reference evidence="10" key="1">
    <citation type="submission" date="2023-05" db="EMBL/GenBank/DDBJ databases">
        <title>Nepenthes gracilis genome sequencing.</title>
        <authorList>
            <person name="Fukushima K."/>
        </authorList>
    </citation>
    <scope>NUCLEOTIDE SEQUENCE</scope>
    <source>
        <strain evidence="10">SING2019-196</strain>
    </source>
</reference>
<organism evidence="10 11">
    <name type="scientific">Nepenthes gracilis</name>
    <name type="common">Slender pitcher plant</name>
    <dbReference type="NCBI Taxonomy" id="150966"/>
    <lineage>
        <taxon>Eukaryota</taxon>
        <taxon>Viridiplantae</taxon>
        <taxon>Streptophyta</taxon>
        <taxon>Embryophyta</taxon>
        <taxon>Tracheophyta</taxon>
        <taxon>Spermatophyta</taxon>
        <taxon>Magnoliopsida</taxon>
        <taxon>eudicotyledons</taxon>
        <taxon>Gunneridae</taxon>
        <taxon>Pentapetalae</taxon>
        <taxon>Caryophyllales</taxon>
        <taxon>Nepenthaceae</taxon>
        <taxon>Nepenthes</taxon>
    </lineage>
</organism>
<evidence type="ECO:0000256" key="6">
    <source>
        <dbReference type="ARBA" id="ARBA00023242"/>
    </source>
</evidence>
<comment type="caution">
    <text evidence="10">The sequence shown here is derived from an EMBL/GenBank/DDBJ whole genome shotgun (WGS) entry which is preliminary data.</text>
</comment>
<evidence type="ECO:0000256" key="4">
    <source>
        <dbReference type="ARBA" id="ARBA00022776"/>
    </source>
</evidence>
<dbReference type="Pfam" id="PF20168">
    <property type="entry name" value="PDS5"/>
    <property type="match status" value="1"/>
</dbReference>
<feature type="coiled-coil region" evidence="8">
    <location>
        <begin position="477"/>
        <end position="511"/>
    </location>
</feature>
<protein>
    <recommendedName>
        <fullName evidence="12">Sister chromatid cohesion protein PDS5 homolog A</fullName>
    </recommendedName>
</protein>
<dbReference type="Gene3D" id="1.25.10.10">
    <property type="entry name" value="Leucine-rich Repeat Variant"/>
    <property type="match status" value="1"/>
</dbReference>
<accession>A0AAD3Y4T9</accession>
<dbReference type="SUPFAM" id="SSF48371">
    <property type="entry name" value="ARM repeat"/>
    <property type="match status" value="2"/>
</dbReference>
<evidence type="ECO:0000313" key="10">
    <source>
        <dbReference type="EMBL" id="GMH26851.1"/>
    </source>
</evidence>
<dbReference type="GO" id="GO:0007064">
    <property type="term" value="P:mitotic sister chromatid cohesion"/>
    <property type="evidence" value="ECO:0007669"/>
    <property type="project" value="InterPro"/>
</dbReference>
<feature type="compositionally biased region" description="Basic and acidic residues" evidence="9">
    <location>
        <begin position="1606"/>
        <end position="1615"/>
    </location>
</feature>
<dbReference type="GO" id="GO:0005634">
    <property type="term" value="C:nucleus"/>
    <property type="evidence" value="ECO:0007669"/>
    <property type="project" value="UniProtKB-SubCell"/>
</dbReference>
<feature type="compositionally biased region" description="Basic and acidic residues" evidence="9">
    <location>
        <begin position="1538"/>
        <end position="1559"/>
    </location>
</feature>
<feature type="region of interest" description="Disordered" evidence="9">
    <location>
        <begin position="1419"/>
        <end position="1643"/>
    </location>
</feature>
<gene>
    <name evidence="10" type="ORF">Nepgr_028694</name>
</gene>
<evidence type="ECO:0000256" key="2">
    <source>
        <dbReference type="ARBA" id="ARBA00022618"/>
    </source>
</evidence>
<comment type="subcellular location">
    <subcellularLocation>
        <location evidence="1">Nucleus</location>
    </subcellularLocation>
</comment>
<dbReference type="GO" id="GO:0000785">
    <property type="term" value="C:chromatin"/>
    <property type="evidence" value="ECO:0007669"/>
    <property type="project" value="TreeGrafter"/>
</dbReference>
<dbReference type="EMBL" id="BSYO01000032">
    <property type="protein sequence ID" value="GMH26851.1"/>
    <property type="molecule type" value="Genomic_DNA"/>
</dbReference>
<feature type="compositionally biased region" description="Basic residues" evidence="9">
    <location>
        <begin position="1632"/>
        <end position="1643"/>
    </location>
</feature>
<keyword evidence="2" id="KW-0132">Cell division</keyword>
<feature type="compositionally biased region" description="Basic and acidic residues" evidence="9">
    <location>
        <begin position="1292"/>
        <end position="1310"/>
    </location>
</feature>
<feature type="compositionally biased region" description="Basic and acidic residues" evidence="9">
    <location>
        <begin position="1586"/>
        <end position="1597"/>
    </location>
</feature>
<keyword evidence="7" id="KW-0131">Cell cycle</keyword>
<proteinExistence type="predicted"/>
<keyword evidence="6" id="KW-0539">Nucleus</keyword>
<name>A0AAD3Y4T9_NEPGR</name>
<evidence type="ECO:0000256" key="1">
    <source>
        <dbReference type="ARBA" id="ARBA00004123"/>
    </source>
</evidence>
<feature type="compositionally biased region" description="Polar residues" evidence="9">
    <location>
        <begin position="1470"/>
        <end position="1486"/>
    </location>
</feature>
<dbReference type="InterPro" id="IPR039776">
    <property type="entry name" value="Pds5"/>
</dbReference>
<dbReference type="InterPro" id="IPR016024">
    <property type="entry name" value="ARM-type_fold"/>
</dbReference>
<feature type="region of interest" description="Disordered" evidence="9">
    <location>
        <begin position="1210"/>
        <end position="1230"/>
    </location>
</feature>
<evidence type="ECO:0000256" key="8">
    <source>
        <dbReference type="SAM" id="Coils"/>
    </source>
</evidence>
<dbReference type="PANTHER" id="PTHR12663">
    <property type="entry name" value="ANDROGEN INDUCED INHIBITOR OF PROLIFERATION AS3 / PDS5-RELATED"/>
    <property type="match status" value="1"/>
</dbReference>
<evidence type="ECO:0000256" key="5">
    <source>
        <dbReference type="ARBA" id="ARBA00023204"/>
    </source>
</evidence>
<feature type="compositionally biased region" description="Basic and acidic residues" evidence="9">
    <location>
        <begin position="1517"/>
        <end position="1531"/>
    </location>
</feature>
<sequence length="1643" mass="184154">MAEKLQQQLKELGSKLGSPPIAKDNLLKLLMHGAAILSELDQSPSASIFESMQPLLKAIVKPELLKHQDKDVKLVIASCLCEITRITAPEAPYSDDILKDIFGLIVGTFGGLSDTSGPSFGRRVIILEMLARYRSCVMMLDLECDDLVCEMFRTFIAVVRDDHPESVLISMKTIMVVLLEESEEIHEDLLHILLSSLGRNVKDITNTSRKLVMNVIEHCATKLEPAIKQFLISSMSGDSRSSSCIVDYHEVIYDLYSCSPHILSGIIPYLTGELLTDQSETRLKALNLVGELFALPGSVISEEFEPIFSEFLKRLTDQVVEVRLTVLQYTKNCLLSSPSRPEAPQIFAALCDRLLDYDESVRRQVVAVVCDVACFDLDSVPVETVKLVAERLHDKSLLVKKYTMERLAELYTLYCLRIAKDCPNEYNWIPGKIFRCYYDKDFRSDAIESILCGALFPSKIKIKDLVNQWIRIFSALEKAEVKALENIMEQKQRLQQEMRKYLSLKQTYKDADLPDFQKKVVLFFRVMSRCFTDPAKAEEGFLALDQLKDANIWTILLSLVDPNTSFNQAHDSKDDLLKILGERHRLFDFMNILSIKCSYILFSKEHVKEILSQVAIQKSVGSTQHVLSCMNMLVILACYSPLLFIGSEEDVLHLLKDENEIIKEGILHVLARAGGTIREQLASSSGSVDLILERLCLEGSRRQAKYAVHALAAITTDDGLLSLSVLYKRLVDTLEERTHLPAVLQSLGCIAQTAMAVFETRESEIVEFIKTKILEYHSKVANKKKARWRDRSELCLLKIFGIKTLMKSYLPFKDVHLRGGIDKLIEILRNMLCFGEISQTIESSSVDKAHLRLASAKAILRLSRYWDDKIPADVFHLTLRTVEIRYPQARKLFISKVHQYIKDRVLEAKYACAFLIDIVGSKHAKLDEDKCNLADIIQTCLQLRMRPLSLQCDAISLIPYPEYILPYLVHALAHHPECPAIDECTNVKEFELLYRLLHLFLSMVLNGDEDGKPDADNTAKEKEIVSAIISIFQWIKLSEDVADAVKSKNSHAICDLGLSIIKRLGQRLDGHQDTPASVSLPPLLYKPCEKKEEDDTKVGAVKTWLADDSVLAHFESLKLEVNGMVHTEILQDESFEDSERDGNGMPLGKLIKNMKSQKNKGGKVVKIDASLSEVKNVGHDVNILNVVREINLCSLEVSDKFDFGNGHDNILSSKRNNGESQKKKRKLNAAIISVPKRQRSVSARSLSKFSFSRSPIQDLVHTHSKNKLGMQEDNDPIPSKSELLASCIQTKSMDKSSDQGDDEDQHKVKGVDLSGGKASKSITETQKNNVSGNAKSAGESMKKRKRRSIAGLAKCTSKDGSHAADLIHCRIKVWWPLDKKFYGGVVKSYNHQKKKHVVLYDDGDVEVLCLEKERWELIDDGHGPKKRPTTLKSPDKGVFPIKKSESSDGSRQKRSDKRSSSNKGKVAEGKNSTWKDASGGKATSSSEEAENRSDLSNPELVISDVNKPDSGNLQRKKVNDVENSKSHDGKQGSKSKARKAESRDEKPNDPEESGGEVKRSGQLGGSSGNSRDSSSPIVLKSSSQEKQTEAPREESNRVKPNIADNEPTKRVKTDSSESGDVEDSDDKPLSTWKRRVGKPRQGK</sequence>
<dbReference type="GO" id="GO:0051301">
    <property type="term" value="P:cell division"/>
    <property type="evidence" value="ECO:0007669"/>
    <property type="project" value="UniProtKB-KW"/>
</dbReference>
<keyword evidence="4" id="KW-0498">Mitosis</keyword>
<evidence type="ECO:0008006" key="12">
    <source>
        <dbReference type="Google" id="ProtNLM"/>
    </source>
</evidence>
<evidence type="ECO:0000256" key="9">
    <source>
        <dbReference type="SAM" id="MobiDB-lite"/>
    </source>
</evidence>
<dbReference type="CDD" id="cd20404">
    <property type="entry name" value="Tudor_Agenet_AtEML-like"/>
    <property type="match status" value="1"/>
</dbReference>
<evidence type="ECO:0000313" key="11">
    <source>
        <dbReference type="Proteomes" id="UP001279734"/>
    </source>
</evidence>
<dbReference type="GO" id="GO:0006281">
    <property type="term" value="P:DNA repair"/>
    <property type="evidence" value="ECO:0007669"/>
    <property type="project" value="UniProtKB-KW"/>
</dbReference>